<comment type="similarity">
    <text evidence="11">Belongs to the TRAFAC class dynamin-like GTPase superfamily. GB1/RHD3 GTPase family.</text>
</comment>
<evidence type="ECO:0000256" key="3">
    <source>
        <dbReference type="ARBA" id="ARBA00022741"/>
    </source>
</evidence>
<dbReference type="InterPro" id="IPR030386">
    <property type="entry name" value="G_GB1_RHD3_dom"/>
</dbReference>
<evidence type="ECO:0000256" key="10">
    <source>
        <dbReference type="ARBA" id="ARBA00049117"/>
    </source>
</evidence>
<evidence type="ECO:0000256" key="2">
    <source>
        <dbReference type="ARBA" id="ARBA00022692"/>
    </source>
</evidence>
<dbReference type="GO" id="GO:0005789">
    <property type="term" value="C:endoplasmic reticulum membrane"/>
    <property type="evidence" value="ECO:0007669"/>
    <property type="project" value="UniProtKB-SubCell"/>
</dbReference>
<dbReference type="InterPro" id="IPR036543">
    <property type="entry name" value="Guanylate-bd_C_sf"/>
</dbReference>
<evidence type="ECO:0000256" key="11">
    <source>
        <dbReference type="PROSITE-ProRule" id="PRU01052"/>
    </source>
</evidence>
<dbReference type="Gene3D" id="3.40.50.300">
    <property type="entry name" value="P-loop containing nucleotide triphosphate hydrolases"/>
    <property type="match status" value="1"/>
</dbReference>
<keyword evidence="15" id="KW-1185">Reference proteome</keyword>
<keyword evidence="2 12" id="KW-0812">Transmembrane</keyword>
<evidence type="ECO:0000256" key="6">
    <source>
        <dbReference type="ARBA" id="ARBA00022842"/>
    </source>
</evidence>
<keyword evidence="5" id="KW-0256">Endoplasmic reticulum</keyword>
<evidence type="ECO:0000313" key="15">
    <source>
        <dbReference type="Proteomes" id="UP000678499"/>
    </source>
</evidence>
<evidence type="ECO:0000259" key="13">
    <source>
        <dbReference type="PROSITE" id="PS51715"/>
    </source>
</evidence>
<evidence type="ECO:0000256" key="7">
    <source>
        <dbReference type="ARBA" id="ARBA00022989"/>
    </source>
</evidence>
<feature type="non-terminal residue" evidence="14">
    <location>
        <position position="299"/>
    </location>
</feature>
<keyword evidence="8" id="KW-0342">GTP-binding</keyword>
<dbReference type="FunFam" id="1.20.58.420:FF:000001">
    <property type="entry name" value="Atlastin-1 isoform 1"/>
    <property type="match status" value="1"/>
</dbReference>
<organism evidence="14">
    <name type="scientific">Notodromas monacha</name>
    <dbReference type="NCBI Taxonomy" id="399045"/>
    <lineage>
        <taxon>Eukaryota</taxon>
        <taxon>Metazoa</taxon>
        <taxon>Ecdysozoa</taxon>
        <taxon>Arthropoda</taxon>
        <taxon>Crustacea</taxon>
        <taxon>Oligostraca</taxon>
        <taxon>Ostracoda</taxon>
        <taxon>Podocopa</taxon>
        <taxon>Podocopida</taxon>
        <taxon>Cypridocopina</taxon>
        <taxon>Cypridoidea</taxon>
        <taxon>Cyprididae</taxon>
        <taxon>Notodromas</taxon>
    </lineage>
</organism>
<comment type="subcellular location">
    <subcellularLocation>
        <location evidence="1">Endoplasmic reticulum membrane</location>
        <topology evidence="1">Multi-pass membrane protein</topology>
    </subcellularLocation>
</comment>
<dbReference type="GO" id="GO:0005525">
    <property type="term" value="F:GTP binding"/>
    <property type="evidence" value="ECO:0007669"/>
    <property type="project" value="UniProtKB-KW"/>
</dbReference>
<dbReference type="OrthoDB" id="6363032at2759"/>
<feature type="transmembrane region" description="Helical" evidence="12">
    <location>
        <begin position="215"/>
        <end position="235"/>
    </location>
</feature>
<keyword evidence="6" id="KW-0460">Magnesium</keyword>
<keyword evidence="7 12" id="KW-1133">Transmembrane helix</keyword>
<evidence type="ECO:0000256" key="1">
    <source>
        <dbReference type="ARBA" id="ARBA00004477"/>
    </source>
</evidence>
<dbReference type="Pfam" id="PF02263">
    <property type="entry name" value="GBP"/>
    <property type="match status" value="1"/>
</dbReference>
<dbReference type="InterPro" id="IPR003191">
    <property type="entry name" value="Guanylate-bd/ATL_C"/>
</dbReference>
<evidence type="ECO:0000256" key="4">
    <source>
        <dbReference type="ARBA" id="ARBA00022801"/>
    </source>
</evidence>
<dbReference type="EMBL" id="OA885359">
    <property type="protein sequence ID" value="CAD7281963.1"/>
    <property type="molecule type" value="Genomic_DNA"/>
</dbReference>
<dbReference type="AlphaFoldDB" id="A0A7R9GIS3"/>
<comment type="catalytic activity">
    <reaction evidence="10">
        <text>GTP + H2O = GDP + phosphate + H(+)</text>
        <dbReference type="Rhea" id="RHEA:19669"/>
        <dbReference type="ChEBI" id="CHEBI:15377"/>
        <dbReference type="ChEBI" id="CHEBI:15378"/>
        <dbReference type="ChEBI" id="CHEBI:37565"/>
        <dbReference type="ChEBI" id="CHEBI:43474"/>
        <dbReference type="ChEBI" id="CHEBI:58189"/>
    </reaction>
    <physiologicalReaction direction="left-to-right" evidence="10">
        <dbReference type="Rhea" id="RHEA:19670"/>
    </physiologicalReaction>
</comment>
<sequence length="299" mass="32931">SCFADLSCFLLPHPGLRVATDPKFDGKLADIEDLFTKFIGELIPSFLAPDKLVIKEIGGQKVTCRDLVQYFKSYVEIYKGGSLPEPKTMLEATAEANNLSAVSSGRDAYSALMENVCGGDSPYLSTNDLNDEHQRIKARALDVFSNTPKMGGEEYSEIYQQKLEQELEDLYVKYKAQNESKNIFKAAKTPAVLFTVLLVMYLTSGVFQLIGLTLPAFACNLAMLAAFASLIVWAYSRYTGEGRQFGIYIDGIAELLWKNMLKPASEKVVQNGAQKAALVSMGNVLKETVAKASGDRKTR</sequence>
<proteinExistence type="inferred from homology"/>
<dbReference type="EMBL" id="CAJPEX010003322">
    <property type="protein sequence ID" value="CAG0922115.1"/>
    <property type="molecule type" value="Genomic_DNA"/>
</dbReference>
<dbReference type="InterPro" id="IPR027417">
    <property type="entry name" value="P-loop_NTPase"/>
</dbReference>
<feature type="domain" description="GB1/RHD3-type G" evidence="13">
    <location>
        <begin position="1"/>
        <end position="51"/>
    </location>
</feature>
<evidence type="ECO:0000256" key="5">
    <source>
        <dbReference type="ARBA" id="ARBA00022824"/>
    </source>
</evidence>
<evidence type="ECO:0000313" key="14">
    <source>
        <dbReference type="EMBL" id="CAD7281963.1"/>
    </source>
</evidence>
<evidence type="ECO:0000256" key="8">
    <source>
        <dbReference type="ARBA" id="ARBA00023134"/>
    </source>
</evidence>
<dbReference type="Pfam" id="PF02841">
    <property type="entry name" value="GBP_C"/>
    <property type="match status" value="1"/>
</dbReference>
<feature type="transmembrane region" description="Helical" evidence="12">
    <location>
        <begin position="191"/>
        <end position="209"/>
    </location>
</feature>
<accession>A0A7R9GIS3</accession>
<gene>
    <name evidence="14" type="ORF">NMOB1V02_LOCUS9596</name>
</gene>
<keyword evidence="3" id="KW-0547">Nucleotide-binding</keyword>
<dbReference type="Proteomes" id="UP000678499">
    <property type="component" value="Unassembled WGS sequence"/>
</dbReference>
<reference evidence="14" key="1">
    <citation type="submission" date="2020-11" db="EMBL/GenBank/DDBJ databases">
        <authorList>
            <person name="Tran Van P."/>
        </authorList>
    </citation>
    <scope>NUCLEOTIDE SEQUENCE</scope>
</reference>
<evidence type="ECO:0000256" key="9">
    <source>
        <dbReference type="ARBA" id="ARBA00023136"/>
    </source>
</evidence>
<dbReference type="InterPro" id="IPR015894">
    <property type="entry name" value="Guanylate-bd_N"/>
</dbReference>
<dbReference type="PANTHER" id="PTHR10751">
    <property type="entry name" value="GUANYLATE BINDING PROTEIN"/>
    <property type="match status" value="1"/>
</dbReference>
<dbReference type="Gene3D" id="1.20.58.420">
    <property type="entry name" value="AHSP"/>
    <property type="match status" value="1"/>
</dbReference>
<keyword evidence="9 12" id="KW-0472">Membrane</keyword>
<protein>
    <recommendedName>
        <fullName evidence="13">GB1/RHD3-type G domain-containing protein</fullName>
    </recommendedName>
</protein>
<dbReference type="SUPFAM" id="SSF48340">
    <property type="entry name" value="Interferon-induced guanylate-binding protein 1 (GBP1), C-terminal domain"/>
    <property type="match status" value="1"/>
</dbReference>
<name>A0A7R9GIS3_9CRUS</name>
<keyword evidence="4" id="KW-0378">Hydrolase</keyword>
<feature type="non-terminal residue" evidence="14">
    <location>
        <position position="1"/>
    </location>
</feature>
<dbReference type="PROSITE" id="PS51715">
    <property type="entry name" value="G_GB1_RHD3"/>
    <property type="match status" value="1"/>
</dbReference>
<evidence type="ECO:0000256" key="12">
    <source>
        <dbReference type="SAM" id="Phobius"/>
    </source>
</evidence>
<dbReference type="GO" id="GO:0003924">
    <property type="term" value="F:GTPase activity"/>
    <property type="evidence" value="ECO:0007669"/>
    <property type="project" value="InterPro"/>
</dbReference>